<reference evidence="9" key="1">
    <citation type="submission" date="2020-09" db="EMBL/GenBank/DDBJ databases">
        <title>A novel bacterium of genus Paenibacillus, isolated from South China Sea.</title>
        <authorList>
            <person name="Huang H."/>
            <person name="Mo K."/>
            <person name="Hu Y."/>
        </authorList>
    </citation>
    <scope>NUCLEOTIDE SEQUENCE</scope>
    <source>
        <strain evidence="9">IB182496</strain>
    </source>
</reference>
<evidence type="ECO:0000256" key="7">
    <source>
        <dbReference type="SAM" id="MobiDB-lite"/>
    </source>
</evidence>
<feature type="region of interest" description="Disordered" evidence="7">
    <location>
        <begin position="1337"/>
        <end position="1358"/>
    </location>
</feature>
<keyword evidence="2" id="KW-0378">Hydrolase</keyword>
<comment type="caution">
    <text evidence="9">The sequence shown here is derived from an EMBL/GenBank/DDBJ whole genome shotgun (WGS) entry which is preliminary data.</text>
</comment>
<keyword evidence="1" id="KW-0227">DNA damage</keyword>
<proteinExistence type="predicted"/>
<dbReference type="Pfam" id="PF19306">
    <property type="entry name" value="WHD_Lhr"/>
    <property type="match status" value="1"/>
</dbReference>
<dbReference type="PROSITE" id="PS51194">
    <property type="entry name" value="HELICASE_CTER"/>
    <property type="match status" value="1"/>
</dbReference>
<accession>A0A927GRS9</accession>
<evidence type="ECO:0000313" key="9">
    <source>
        <dbReference type="EMBL" id="MBD2845581.1"/>
    </source>
</evidence>
<dbReference type="Pfam" id="PF00271">
    <property type="entry name" value="Helicase_C"/>
    <property type="match status" value="1"/>
</dbReference>
<dbReference type="InterPro" id="IPR055368">
    <property type="entry name" value="WH3_Lhr"/>
</dbReference>
<keyword evidence="3 9" id="KW-0547">Nucleotide-binding</keyword>
<dbReference type="GO" id="GO:0006281">
    <property type="term" value="P:DNA repair"/>
    <property type="evidence" value="ECO:0007669"/>
    <property type="project" value="UniProtKB-KW"/>
</dbReference>
<dbReference type="InterPro" id="IPR045628">
    <property type="entry name" value="Lhr_WH_dom"/>
</dbReference>
<dbReference type="SMART" id="SM00490">
    <property type="entry name" value="HELICc"/>
    <property type="match status" value="1"/>
</dbReference>
<dbReference type="GO" id="GO:0016887">
    <property type="term" value="F:ATP hydrolysis activity"/>
    <property type="evidence" value="ECO:0007669"/>
    <property type="project" value="TreeGrafter"/>
</dbReference>
<keyword evidence="3 9" id="KW-0347">Helicase</keyword>
<name>A0A927GRS9_9BACL</name>
<protein>
    <submittedName>
        <fullName evidence="9">DEAD/DEAH box helicase</fullName>
    </submittedName>
</protein>
<feature type="region of interest" description="Disordered" evidence="7">
    <location>
        <begin position="1"/>
        <end position="108"/>
    </location>
</feature>
<dbReference type="GO" id="GO:0005524">
    <property type="term" value="F:ATP binding"/>
    <property type="evidence" value="ECO:0007669"/>
    <property type="project" value="InterPro"/>
</dbReference>
<dbReference type="InterPro" id="IPR013701">
    <property type="entry name" value="Lhr-like_DEAD/DEAH_assoc"/>
</dbReference>
<feature type="compositionally biased region" description="Low complexity" evidence="7">
    <location>
        <begin position="83"/>
        <end position="99"/>
    </location>
</feature>
<sequence length="1429" mass="156561">MARFLGGWSEADEDLHASPDPGTARVASSGAGEDRAADAAAAPRATGRAEEGPSRAADGEASDGGIGADGNVEDNTGSCNDDGAPATRAAAPGVPAPAGMPGGEADAHPHPLGYRPRPVAIVASAMDKRIELIVTMPDYATTIADSREAVWVPLLERLVQLMDGARSVLIFVNSRRLCERLCLRLNDHVGYEMARAHHGSLDRARRLEVERQLQTGELRAIVATSSLELGIDVGHIDLVIQVDSPLDAASGIQRIGRAGHGVGEASRGAILVRERGALPESALLAQLIAQREIEPIRLPEQPLDVLSQQTVAMAALDDWSLETLHRLVCRSACYCELSRERLEAMLRVLGGTYPIARPLLEWDPGSERIARRRNTAMAALTGSGTIPQSSGYPVHHAETRAHLGELDEEFVEESRTGDVFQLGTSSWMIREIRHDRVYVGEAPNNYSEIPFWRAEGGEGGRSAWLAARLGALLERLDAELAQEARERAETWLQQACHLDHSAAERLVRLLESQRAACAVPTARRIVVEHYRDLMQHTHVVVHSPWGRRINRTWLLAIERQLQRLLPYRPYGNATNDGIELVLREWDPSWLRLITGLAAEALEPLLLEGLPGSALLAIAFRRIAETSLLLARSFTRTPLWQLRLRSEELLKEALPYADQFPYLDEAVRTALYRYLDLDGLRRILTAIAAGEIELVVRQTPHPSPLAAQFVSEYASRQLYEGDGLDEALQLQLRHLSKDWALRMPGASRRETGGIDPEVLAHERERLAAPQRQPDGTEALYALLKARGDLSRPELERLAGEQAGAWLQELERSGRVCALRFGAQTRWICADEQALYAAFPETPAAIALVAGRFAEHRLAIDAQALQARYPALLGGQAERVLEELLRQDKLERAPFAATPEEPLWSSRKVAARLVRLSIQEARKRARPLQPERWLGQMAALQHALAGTQLQGEDGLRQVIARLQGLYLPLSHWETLIFPARLQRYRREALDLLCASGEVLWLGRKHDGDKEGRVAFFLAESHALYAPLVARIASDTPAAGTSGEARERTRHPALLERLRTQGASFLTRLARETGQLPSELLGELLELVWEGRVSNDQFAPLRLHAGAKPARLKGTGSGQGRWYWTGTLAAAHADEPAAAPGPRTPAQDHVRLARIDADYPDEPPTSQHASAPPGGSGTSAPPETSHAGAQPGSTRASGGPEQSAAAWIQHLVQSYGLITRELAAGACPYSWDKLLPMLKRLEEWGVMTRGRFIQGVESMQFTSRELAEQLRQPRAQPQAEGVTVLPAVDPANPYGLLIGWPEQPGAAFARKPGHYLVLAGADWRLWVEGRGRRIYELTRGAQPPADAGDPAEERAGSFADAPVAARAEAPAPDLDTLREMCRQLLALQSLRKLKIERWNGQLVQDTAAGQQLLALGAERDAGALVLWPSQLG</sequence>
<gene>
    <name evidence="9" type="ORF">IDH44_10300</name>
</gene>
<evidence type="ECO:0000313" key="10">
    <source>
        <dbReference type="Proteomes" id="UP000621560"/>
    </source>
</evidence>
<dbReference type="InterPro" id="IPR052511">
    <property type="entry name" value="ATP-dep_Helicase"/>
</dbReference>
<dbReference type="InterPro" id="IPR055369">
    <property type="entry name" value="WH2_Lhr"/>
</dbReference>
<dbReference type="Gene3D" id="3.40.50.300">
    <property type="entry name" value="P-loop containing nucleotide triphosphate hydrolases"/>
    <property type="match status" value="1"/>
</dbReference>
<dbReference type="GO" id="GO:0004386">
    <property type="term" value="F:helicase activity"/>
    <property type="evidence" value="ECO:0007669"/>
    <property type="project" value="UniProtKB-KW"/>
</dbReference>
<dbReference type="GO" id="GO:0003677">
    <property type="term" value="F:DNA binding"/>
    <property type="evidence" value="ECO:0007669"/>
    <property type="project" value="UniProtKB-KW"/>
</dbReference>
<dbReference type="Pfam" id="PF08494">
    <property type="entry name" value="DEAD_assoc"/>
    <property type="match status" value="1"/>
</dbReference>
<dbReference type="Pfam" id="PF23236">
    <property type="entry name" value="WHD_2nd_Lhr"/>
    <property type="match status" value="1"/>
</dbReference>
<keyword evidence="6" id="KW-0413">Isomerase</keyword>
<evidence type="ECO:0000256" key="3">
    <source>
        <dbReference type="ARBA" id="ARBA00022806"/>
    </source>
</evidence>
<dbReference type="Pfam" id="PF23235">
    <property type="entry name" value="WHD_3rd_Lhr"/>
    <property type="match status" value="1"/>
</dbReference>
<evidence type="ECO:0000259" key="8">
    <source>
        <dbReference type="PROSITE" id="PS51194"/>
    </source>
</evidence>
<evidence type="ECO:0000256" key="6">
    <source>
        <dbReference type="ARBA" id="ARBA00023235"/>
    </source>
</evidence>
<organism evidence="9 10">
    <name type="scientific">Paenibacillus sabuli</name>
    <dbReference type="NCBI Taxonomy" id="2772509"/>
    <lineage>
        <taxon>Bacteria</taxon>
        <taxon>Bacillati</taxon>
        <taxon>Bacillota</taxon>
        <taxon>Bacilli</taxon>
        <taxon>Bacillales</taxon>
        <taxon>Paenibacillaceae</taxon>
        <taxon>Paenibacillus</taxon>
    </lineage>
</organism>
<evidence type="ECO:0000256" key="2">
    <source>
        <dbReference type="ARBA" id="ARBA00022801"/>
    </source>
</evidence>
<dbReference type="Proteomes" id="UP000621560">
    <property type="component" value="Unassembled WGS sequence"/>
</dbReference>
<dbReference type="SUPFAM" id="SSF52540">
    <property type="entry name" value="P-loop containing nucleoside triphosphate hydrolases"/>
    <property type="match status" value="1"/>
</dbReference>
<evidence type="ECO:0000256" key="5">
    <source>
        <dbReference type="ARBA" id="ARBA00023204"/>
    </source>
</evidence>
<evidence type="ECO:0000256" key="1">
    <source>
        <dbReference type="ARBA" id="ARBA00022763"/>
    </source>
</evidence>
<dbReference type="InterPro" id="IPR027417">
    <property type="entry name" value="P-loop_NTPase"/>
</dbReference>
<dbReference type="PANTHER" id="PTHR47962:SF5">
    <property type="entry name" value="ATP-DEPENDENT HELICASE LHR-RELATED"/>
    <property type="match status" value="1"/>
</dbReference>
<feature type="compositionally biased region" description="Low complexity" evidence="7">
    <location>
        <begin position="1166"/>
        <end position="1179"/>
    </location>
</feature>
<evidence type="ECO:0000256" key="4">
    <source>
        <dbReference type="ARBA" id="ARBA00023125"/>
    </source>
</evidence>
<dbReference type="PANTHER" id="PTHR47962">
    <property type="entry name" value="ATP-DEPENDENT HELICASE LHR-RELATED-RELATED"/>
    <property type="match status" value="1"/>
</dbReference>
<feature type="domain" description="Helicase C-terminal" evidence="8">
    <location>
        <begin position="157"/>
        <end position="304"/>
    </location>
</feature>
<keyword evidence="10" id="KW-1185">Reference proteome</keyword>
<keyword evidence="5" id="KW-0234">DNA repair</keyword>
<dbReference type="InterPro" id="IPR001650">
    <property type="entry name" value="Helicase_C-like"/>
</dbReference>
<keyword evidence="4" id="KW-0238">DNA-binding</keyword>
<dbReference type="InterPro" id="IPR055367">
    <property type="entry name" value="WH4_Lhr"/>
</dbReference>
<keyword evidence="3 9" id="KW-0067">ATP-binding</keyword>
<dbReference type="EMBL" id="JACXIZ010000016">
    <property type="protein sequence ID" value="MBD2845581.1"/>
    <property type="molecule type" value="Genomic_DNA"/>
</dbReference>
<feature type="region of interest" description="Disordered" evidence="7">
    <location>
        <begin position="1154"/>
        <end position="1199"/>
    </location>
</feature>
<dbReference type="Pfam" id="PF23234">
    <property type="entry name" value="WHD_4th_Lhr"/>
    <property type="match status" value="1"/>
</dbReference>